<comment type="caution">
    <text evidence="2">The sequence shown here is derived from an EMBL/GenBank/DDBJ whole genome shotgun (WGS) entry which is preliminary data.</text>
</comment>
<evidence type="ECO:0000259" key="1">
    <source>
        <dbReference type="Pfam" id="PF07811"/>
    </source>
</evidence>
<dbReference type="InterPro" id="IPR012495">
    <property type="entry name" value="TadE-like_dom"/>
</dbReference>
<organism evidence="2 3">
    <name type="scientific">Tessaracoccus lubricantis</name>
    <dbReference type="NCBI Taxonomy" id="545543"/>
    <lineage>
        <taxon>Bacteria</taxon>
        <taxon>Bacillati</taxon>
        <taxon>Actinomycetota</taxon>
        <taxon>Actinomycetes</taxon>
        <taxon>Propionibacteriales</taxon>
        <taxon>Propionibacteriaceae</taxon>
        <taxon>Tessaracoccus</taxon>
    </lineage>
</organism>
<dbReference type="Pfam" id="PF07811">
    <property type="entry name" value="TadE"/>
    <property type="match status" value="1"/>
</dbReference>
<name>A0ABP9FNR7_9ACTN</name>
<evidence type="ECO:0000313" key="3">
    <source>
        <dbReference type="Proteomes" id="UP001501521"/>
    </source>
</evidence>
<proteinExistence type="predicted"/>
<evidence type="ECO:0000313" key="2">
    <source>
        <dbReference type="EMBL" id="GAA4909715.1"/>
    </source>
</evidence>
<dbReference type="Proteomes" id="UP001501521">
    <property type="component" value="Unassembled WGS sequence"/>
</dbReference>
<sequence length="109" mass="11197">MVILFPVLLIMLFAAVQAGLYFHARNVAMSAAQEGARVSASYESSTGKGAAAAEAFAAEAGAQGISVSVSSTGTTTTAIVSVESPNLLPFLIPQMPIHQSATMPLERIS</sequence>
<protein>
    <recommendedName>
        <fullName evidence="1">TadE-like domain-containing protein</fullName>
    </recommendedName>
</protein>
<keyword evidence="3" id="KW-1185">Reference proteome</keyword>
<reference evidence="3" key="1">
    <citation type="journal article" date="2019" name="Int. J. Syst. Evol. Microbiol.">
        <title>The Global Catalogue of Microorganisms (GCM) 10K type strain sequencing project: providing services to taxonomists for standard genome sequencing and annotation.</title>
        <authorList>
            <consortium name="The Broad Institute Genomics Platform"/>
            <consortium name="The Broad Institute Genome Sequencing Center for Infectious Disease"/>
            <person name="Wu L."/>
            <person name="Ma J."/>
        </authorList>
    </citation>
    <scope>NUCLEOTIDE SEQUENCE [LARGE SCALE GENOMIC DNA]</scope>
    <source>
        <strain evidence="3">JCM 19125</strain>
    </source>
</reference>
<accession>A0ABP9FNR7</accession>
<feature type="domain" description="TadE-like" evidence="1">
    <location>
        <begin position="1"/>
        <end position="37"/>
    </location>
</feature>
<gene>
    <name evidence="2" type="ORF">GCM10025789_31210</name>
</gene>
<dbReference type="EMBL" id="BAABLV010000066">
    <property type="protein sequence ID" value="GAA4909715.1"/>
    <property type="molecule type" value="Genomic_DNA"/>
</dbReference>